<dbReference type="OrthoDB" id="4500473at2759"/>
<feature type="non-terminal residue" evidence="1">
    <location>
        <position position="161"/>
    </location>
</feature>
<dbReference type="STRING" id="1163406.A0A0L0N8Y0"/>
<evidence type="ECO:0000313" key="2">
    <source>
        <dbReference type="Proteomes" id="UP000036947"/>
    </source>
</evidence>
<feature type="non-terminal residue" evidence="1">
    <location>
        <position position="1"/>
    </location>
</feature>
<evidence type="ECO:0000313" key="1">
    <source>
        <dbReference type="EMBL" id="KND90517.1"/>
    </source>
</evidence>
<proteinExistence type="predicted"/>
<organism evidence="1 2">
    <name type="scientific">Tolypocladium ophioglossoides (strain CBS 100239)</name>
    <name type="common">Snaketongue truffleclub</name>
    <name type="synonym">Elaphocordyceps ophioglossoides</name>
    <dbReference type="NCBI Taxonomy" id="1163406"/>
    <lineage>
        <taxon>Eukaryota</taxon>
        <taxon>Fungi</taxon>
        <taxon>Dikarya</taxon>
        <taxon>Ascomycota</taxon>
        <taxon>Pezizomycotina</taxon>
        <taxon>Sordariomycetes</taxon>
        <taxon>Hypocreomycetidae</taxon>
        <taxon>Hypocreales</taxon>
        <taxon>Ophiocordycipitaceae</taxon>
        <taxon>Tolypocladium</taxon>
    </lineage>
</organism>
<comment type="caution">
    <text evidence="1">The sequence shown here is derived from an EMBL/GenBank/DDBJ whole genome shotgun (WGS) entry which is preliminary data.</text>
</comment>
<dbReference type="EMBL" id="LFRF01000012">
    <property type="protein sequence ID" value="KND90517.1"/>
    <property type="molecule type" value="Genomic_DNA"/>
</dbReference>
<keyword evidence="2" id="KW-1185">Reference proteome</keyword>
<dbReference type="Proteomes" id="UP000036947">
    <property type="component" value="Unassembled WGS sequence"/>
</dbReference>
<name>A0A0L0N8Y0_TOLOC</name>
<reference evidence="1 2" key="1">
    <citation type="journal article" date="2015" name="BMC Genomics">
        <title>The genome of the truffle-parasite Tolypocladium ophioglossoides and the evolution of antifungal peptaibiotics.</title>
        <authorList>
            <person name="Quandt C.A."/>
            <person name="Bushley K.E."/>
            <person name="Spatafora J.W."/>
        </authorList>
    </citation>
    <scope>NUCLEOTIDE SEQUENCE [LARGE SCALE GENOMIC DNA]</scope>
    <source>
        <strain evidence="1 2">CBS 100239</strain>
    </source>
</reference>
<accession>A0A0L0N8Y0</accession>
<dbReference type="AlphaFoldDB" id="A0A0L0N8Y0"/>
<protein>
    <submittedName>
        <fullName evidence="1">Uncharacterized protein</fullName>
    </submittedName>
</protein>
<gene>
    <name evidence="1" type="ORF">TOPH_04722</name>
</gene>
<sequence>GPIQLGHLLDDLVEFVPLNRDGIVEIPSGHLNKVDTKNGFKTSRSKLVSGELGVVAKVVGLAGVGAGADTYYKKDKNNVLSCKTIEAVKVADSCIWRQAYQRASLRHRSDAHSAAMGASKYRVPGRRLRAGLARGHVDLVHFRFTAVILKYVAVVIDHAYE</sequence>